<dbReference type="Gene3D" id="3.40.50.2300">
    <property type="match status" value="2"/>
</dbReference>
<reference evidence="5 6" key="1">
    <citation type="journal article" date="2015" name="Genome Announc.">
        <title>Genome Sequence of Lactobacillus curieae CCTCC M 2011381T, a Novel Producer of Gamma-aminobutyric Acid.</title>
        <authorList>
            <person name="Wang Y."/>
            <person name="Wang Y."/>
            <person name="Lang C."/>
            <person name="Wei D."/>
            <person name="Xu P."/>
            <person name="Xie J."/>
        </authorList>
    </citation>
    <scope>NUCLEOTIDE SEQUENCE [LARGE SCALE GENOMIC DNA]</scope>
    <source>
        <strain evidence="5 6">CCTCC M 2011381</strain>
    </source>
</reference>
<dbReference type="PANTHER" id="PTHR30146:SF109">
    <property type="entry name" value="HTH-TYPE TRANSCRIPTIONAL REGULATOR GALS"/>
    <property type="match status" value="1"/>
</dbReference>
<dbReference type="CDD" id="cd06294">
    <property type="entry name" value="PBP1_MalR-like"/>
    <property type="match status" value="1"/>
</dbReference>
<dbReference type="PANTHER" id="PTHR30146">
    <property type="entry name" value="LACI-RELATED TRANSCRIPTIONAL REPRESSOR"/>
    <property type="match status" value="1"/>
</dbReference>
<feature type="domain" description="HTH lacI-type" evidence="4">
    <location>
        <begin position="7"/>
        <end position="61"/>
    </location>
</feature>
<dbReference type="InterPro" id="IPR046335">
    <property type="entry name" value="LacI/GalR-like_sensor"/>
</dbReference>
<keyword evidence="1" id="KW-0805">Transcription regulation</keyword>
<dbReference type="Proteomes" id="UP000030361">
    <property type="component" value="Chromosome"/>
</dbReference>
<evidence type="ECO:0000313" key="6">
    <source>
        <dbReference type="Proteomes" id="UP000030361"/>
    </source>
</evidence>
<name>A0A1S6QI16_9LACO</name>
<dbReference type="PROSITE" id="PS50932">
    <property type="entry name" value="HTH_LACI_2"/>
    <property type="match status" value="1"/>
</dbReference>
<dbReference type="EMBL" id="CP018906">
    <property type="protein sequence ID" value="AQW21229.1"/>
    <property type="molecule type" value="Genomic_DNA"/>
</dbReference>
<keyword evidence="2" id="KW-0238">DNA-binding</keyword>
<dbReference type="RefSeq" id="WP_152638996.1">
    <property type="nucleotide sequence ID" value="NZ_CP018906.1"/>
</dbReference>
<dbReference type="InterPro" id="IPR028082">
    <property type="entry name" value="Peripla_BP_I"/>
</dbReference>
<dbReference type="Pfam" id="PF00356">
    <property type="entry name" value="LacI"/>
    <property type="match status" value="1"/>
</dbReference>
<dbReference type="GO" id="GO:0000976">
    <property type="term" value="F:transcription cis-regulatory region binding"/>
    <property type="evidence" value="ECO:0007669"/>
    <property type="project" value="TreeGrafter"/>
</dbReference>
<protein>
    <submittedName>
        <fullName evidence="5">LacI family transcriptional regulator</fullName>
    </submittedName>
</protein>
<proteinExistence type="predicted"/>
<evidence type="ECO:0000256" key="2">
    <source>
        <dbReference type="ARBA" id="ARBA00023125"/>
    </source>
</evidence>
<dbReference type="SMART" id="SM00354">
    <property type="entry name" value="HTH_LACI"/>
    <property type="match status" value="1"/>
</dbReference>
<dbReference type="AlphaFoldDB" id="A0A1S6QI16"/>
<dbReference type="KEGG" id="lcu:PL11_004465"/>
<dbReference type="OrthoDB" id="9788209at2"/>
<evidence type="ECO:0000256" key="3">
    <source>
        <dbReference type="ARBA" id="ARBA00023163"/>
    </source>
</evidence>
<dbReference type="CDD" id="cd01392">
    <property type="entry name" value="HTH_LacI"/>
    <property type="match status" value="1"/>
</dbReference>
<dbReference type="eggNOG" id="COG1609">
    <property type="taxonomic scope" value="Bacteria"/>
</dbReference>
<evidence type="ECO:0000256" key="1">
    <source>
        <dbReference type="ARBA" id="ARBA00023015"/>
    </source>
</evidence>
<dbReference type="GO" id="GO:0003700">
    <property type="term" value="F:DNA-binding transcription factor activity"/>
    <property type="evidence" value="ECO:0007669"/>
    <property type="project" value="TreeGrafter"/>
</dbReference>
<dbReference type="InterPro" id="IPR000843">
    <property type="entry name" value="HTH_LacI"/>
</dbReference>
<dbReference type="Gene3D" id="1.10.260.40">
    <property type="entry name" value="lambda repressor-like DNA-binding domains"/>
    <property type="match status" value="1"/>
</dbReference>
<keyword evidence="3" id="KW-0804">Transcription</keyword>
<gene>
    <name evidence="5" type="ORF">PL11_004465</name>
</gene>
<evidence type="ECO:0000313" key="5">
    <source>
        <dbReference type="EMBL" id="AQW21229.1"/>
    </source>
</evidence>
<organism evidence="5 6">
    <name type="scientific">Lentilactobacillus curieae</name>
    <dbReference type="NCBI Taxonomy" id="1138822"/>
    <lineage>
        <taxon>Bacteria</taxon>
        <taxon>Bacillati</taxon>
        <taxon>Bacillota</taxon>
        <taxon>Bacilli</taxon>
        <taxon>Lactobacillales</taxon>
        <taxon>Lactobacillaceae</taxon>
        <taxon>Lentilactobacillus</taxon>
    </lineage>
</organism>
<sequence length="326" mass="37035">MEDNSLVTIRDIANKLGLSVSTVSRALNNNPRISVKTRRLVREYADKVGYEPNYNARNLTLQEANAVGVVFPVNERVIDNIFYVELLRGINKQLNKNNFVLSIAIGDTAESVMDSVSSMISRGKIKRFIIFYSHAGDPVIKLIDDAPVDYVTIGKPTHGNNWLYVDNDNRKAGADASQFLIDNFNIKHPVFIESTFGWPYEEDRRTGYLELLDKLGIKPLVFSIPEDQTDSVDEFIKEHPEIDGVVATDDYTGMKFYKRFRVMNDGRSVEVVGFNASLPKELVDEHFHSVNLFPKEMGKAAVDLLVKNDQEQLFGDQRFRIVDHEI</sequence>
<accession>A0A1S6QI16</accession>
<dbReference type="InterPro" id="IPR010982">
    <property type="entry name" value="Lambda_DNA-bd_dom_sf"/>
</dbReference>
<keyword evidence="6" id="KW-1185">Reference proteome</keyword>
<dbReference type="SUPFAM" id="SSF47413">
    <property type="entry name" value="lambda repressor-like DNA-binding domains"/>
    <property type="match status" value="1"/>
</dbReference>
<dbReference type="Pfam" id="PF13377">
    <property type="entry name" value="Peripla_BP_3"/>
    <property type="match status" value="1"/>
</dbReference>
<evidence type="ECO:0000259" key="4">
    <source>
        <dbReference type="PROSITE" id="PS50932"/>
    </source>
</evidence>
<dbReference type="SUPFAM" id="SSF53822">
    <property type="entry name" value="Periplasmic binding protein-like I"/>
    <property type="match status" value="1"/>
</dbReference>